<name>A0A0P7E9W8_9GAMM</name>
<dbReference type="STRING" id="570156.AOG27_03935"/>
<dbReference type="GO" id="GO:0004165">
    <property type="term" value="F:delta(3)-delta(2)-enoyl-CoA isomerase activity"/>
    <property type="evidence" value="ECO:0007669"/>
    <property type="project" value="TreeGrafter"/>
</dbReference>
<accession>A0A0P7E9W8</accession>
<dbReference type="EMBL" id="LJTC01000002">
    <property type="protein sequence ID" value="KPM84929.1"/>
    <property type="molecule type" value="Genomic_DNA"/>
</dbReference>
<dbReference type="CDD" id="cd06558">
    <property type="entry name" value="crotonase-like"/>
    <property type="match status" value="1"/>
</dbReference>
<dbReference type="PANTHER" id="PTHR11941:SF75">
    <property type="entry name" value="ENOYL-COA HYDRATASE_ISOMERASE FAMILY PROTEIN"/>
    <property type="match status" value="1"/>
</dbReference>
<gene>
    <name evidence="1" type="ORF">AOG27_03935</name>
</gene>
<dbReference type="PANTHER" id="PTHR11941">
    <property type="entry name" value="ENOYL-COA HYDRATASE-RELATED"/>
    <property type="match status" value="1"/>
</dbReference>
<dbReference type="RefSeq" id="WP_054551688.1">
    <property type="nucleotide sequence ID" value="NZ_LJTC01000002.1"/>
</dbReference>
<protein>
    <submittedName>
        <fullName evidence="1">Enoyl-CoA hydratase</fullName>
    </submittedName>
</protein>
<dbReference type="OrthoDB" id="9807606at2"/>
<dbReference type="SUPFAM" id="SSF52096">
    <property type="entry name" value="ClpP/crotonase"/>
    <property type="match status" value="1"/>
</dbReference>
<evidence type="ECO:0000313" key="1">
    <source>
        <dbReference type="EMBL" id="KPM84929.1"/>
    </source>
</evidence>
<proteinExistence type="predicted"/>
<dbReference type="PATRIC" id="fig|570156.3.peg.769"/>
<dbReference type="GO" id="GO:0006635">
    <property type="term" value="P:fatty acid beta-oxidation"/>
    <property type="evidence" value="ECO:0007669"/>
    <property type="project" value="TreeGrafter"/>
</dbReference>
<dbReference type="InterPro" id="IPR029045">
    <property type="entry name" value="ClpP/crotonase-like_dom_sf"/>
</dbReference>
<dbReference type="InterPro" id="IPR001753">
    <property type="entry name" value="Enoyl-CoA_hydra/iso"/>
</dbReference>
<reference evidence="1 2" key="1">
    <citation type="submission" date="2015-09" db="EMBL/GenBank/DDBJ databases">
        <title>Draft Genome Sequence of Pseudoalteromonas lipolytica UCD-48B.</title>
        <authorList>
            <person name="Krusor M."/>
            <person name="Coil D.A."/>
            <person name="Lang J.M."/>
            <person name="Eisen J.A."/>
            <person name="Alexiev A."/>
        </authorList>
    </citation>
    <scope>NUCLEOTIDE SEQUENCE [LARGE SCALE GENOMIC DNA]</scope>
    <source>
        <strain evidence="1 2">UCD-48B</strain>
    </source>
</reference>
<evidence type="ECO:0000313" key="2">
    <source>
        <dbReference type="Proteomes" id="UP000050378"/>
    </source>
</evidence>
<dbReference type="Pfam" id="PF00378">
    <property type="entry name" value="ECH_1"/>
    <property type="match status" value="1"/>
</dbReference>
<sequence>MTLMNVSTQGSVAILTMTTAENRHNPAFAEAFLTCLDEIERNPEHKALVITSSSEKSWSLGIDTDWLMPALKTQKFAEVSGFMHSMDAVFKRLLLFPMPVIAAINGHTFGNGAILSCACDFRFMQSDRGFFCFPEVDLSIPFLPGMLAFIKKAIPDYRFNEMMLTGRRVTAGELATDHVIEQACPDNEALFNTALEFASQFDKKRAIFAEHKKRLHKHIIDTIDIENKPIIDAVQLVV</sequence>
<dbReference type="AlphaFoldDB" id="A0A0P7E9W8"/>
<dbReference type="Gene3D" id="3.90.226.10">
    <property type="entry name" value="2-enoyl-CoA Hydratase, Chain A, domain 1"/>
    <property type="match status" value="1"/>
</dbReference>
<organism evidence="1 2">
    <name type="scientific">Pseudoalteromonas lipolytica</name>
    <dbReference type="NCBI Taxonomy" id="570156"/>
    <lineage>
        <taxon>Bacteria</taxon>
        <taxon>Pseudomonadati</taxon>
        <taxon>Pseudomonadota</taxon>
        <taxon>Gammaproteobacteria</taxon>
        <taxon>Alteromonadales</taxon>
        <taxon>Pseudoalteromonadaceae</taxon>
        <taxon>Pseudoalteromonas</taxon>
    </lineage>
</organism>
<comment type="caution">
    <text evidence="1">The sequence shown here is derived from an EMBL/GenBank/DDBJ whole genome shotgun (WGS) entry which is preliminary data.</text>
</comment>
<dbReference type="Proteomes" id="UP000050378">
    <property type="component" value="Unassembled WGS sequence"/>
</dbReference>